<keyword evidence="2" id="KW-1185">Reference proteome</keyword>
<evidence type="ECO:0000313" key="1">
    <source>
        <dbReference type="EMBL" id="TCP23252.1"/>
    </source>
</evidence>
<reference evidence="1 2" key="1">
    <citation type="submission" date="2019-03" db="EMBL/GenBank/DDBJ databases">
        <title>Genomic Encyclopedia of Type Strains, Phase IV (KMG-IV): sequencing the most valuable type-strain genomes for metagenomic binning, comparative biology and taxonomic classification.</title>
        <authorList>
            <person name="Goeker M."/>
        </authorList>
    </citation>
    <scope>NUCLEOTIDE SEQUENCE [LARGE SCALE GENOMIC DNA]</scope>
    <source>
        <strain evidence="1 2">DSM 2781</strain>
    </source>
</reference>
<dbReference type="OrthoDB" id="9843985at2"/>
<sequence>MDQAGTNLMIRQALARHQAALDGWVRQVRFARTAGEAFRAASRQPIPPSLIASLRVLHGNPGRRARTEVEAALAGWVEALAPDDPHLPEMMRATRGHFPDIYRKLEALRRG</sequence>
<dbReference type="EMBL" id="SLXL01000004">
    <property type="protein sequence ID" value="TCP23252.1"/>
    <property type="molecule type" value="Genomic_DNA"/>
</dbReference>
<protein>
    <submittedName>
        <fullName evidence="1">Uncharacterized protein</fullName>
    </submittedName>
</protein>
<gene>
    <name evidence="1" type="ORF">EV656_104227</name>
</gene>
<comment type="caution">
    <text evidence="1">The sequence shown here is derived from an EMBL/GenBank/DDBJ whole genome shotgun (WGS) entry which is preliminary data.</text>
</comment>
<dbReference type="AlphaFoldDB" id="A0A4R2NNS5"/>
<accession>A0A4R2NNS5</accession>
<dbReference type="RefSeq" id="WP_132602414.1">
    <property type="nucleotide sequence ID" value="NZ_NRRP01000002.1"/>
</dbReference>
<evidence type="ECO:0000313" key="2">
    <source>
        <dbReference type="Proteomes" id="UP000295733"/>
    </source>
</evidence>
<proteinExistence type="predicted"/>
<organism evidence="1 2">
    <name type="scientific">Rhodovulum adriaticum</name>
    <name type="common">Rhodopseudomonas adriatica</name>
    <dbReference type="NCBI Taxonomy" id="35804"/>
    <lineage>
        <taxon>Bacteria</taxon>
        <taxon>Pseudomonadati</taxon>
        <taxon>Pseudomonadota</taxon>
        <taxon>Alphaproteobacteria</taxon>
        <taxon>Rhodobacterales</taxon>
        <taxon>Paracoccaceae</taxon>
        <taxon>Rhodovulum</taxon>
    </lineage>
</organism>
<dbReference type="Proteomes" id="UP000295733">
    <property type="component" value="Unassembled WGS sequence"/>
</dbReference>
<name>A0A4R2NNS5_RHOAD</name>